<dbReference type="PANTHER" id="PTHR30164">
    <property type="entry name" value="MTFA PEPTIDASE"/>
    <property type="match status" value="1"/>
</dbReference>
<evidence type="ECO:0000313" key="1">
    <source>
        <dbReference type="EMBL" id="QSI75727.1"/>
    </source>
</evidence>
<reference evidence="1 2" key="1">
    <citation type="submission" date="2021-02" db="EMBL/GenBank/DDBJ databases">
        <title>Niveibacterium changnyeongensis HC41.</title>
        <authorList>
            <person name="Kang M."/>
        </authorList>
    </citation>
    <scope>NUCLEOTIDE SEQUENCE [LARGE SCALE GENOMIC DNA]</scope>
    <source>
        <strain evidence="1 2">HC41</strain>
    </source>
</reference>
<dbReference type="Pfam" id="PF06167">
    <property type="entry name" value="Peptidase_M90"/>
    <property type="match status" value="1"/>
</dbReference>
<proteinExistence type="predicted"/>
<dbReference type="SUPFAM" id="SSF55486">
    <property type="entry name" value="Metalloproteases ('zincins'), catalytic domain"/>
    <property type="match status" value="1"/>
</dbReference>
<accession>A0ABX7M1T1</accession>
<dbReference type="CDD" id="cd20169">
    <property type="entry name" value="Peptidase_M90_mtfA"/>
    <property type="match status" value="1"/>
</dbReference>
<dbReference type="RefSeq" id="WP_206253557.1">
    <property type="nucleotide sequence ID" value="NZ_CP071060.1"/>
</dbReference>
<dbReference type="Gene3D" id="3.40.390.10">
    <property type="entry name" value="Collagenase (Catalytic Domain)"/>
    <property type="match status" value="1"/>
</dbReference>
<protein>
    <submittedName>
        <fullName evidence="1">Zinc-dependent peptidase</fullName>
    </submittedName>
</protein>
<dbReference type="InterPro" id="IPR010384">
    <property type="entry name" value="MtfA_fam"/>
</dbReference>
<dbReference type="EMBL" id="CP071060">
    <property type="protein sequence ID" value="QSI75727.1"/>
    <property type="molecule type" value="Genomic_DNA"/>
</dbReference>
<gene>
    <name evidence="1" type="ORF">JY500_14655</name>
</gene>
<evidence type="ECO:0000313" key="2">
    <source>
        <dbReference type="Proteomes" id="UP000663570"/>
    </source>
</evidence>
<dbReference type="Gene3D" id="1.10.472.150">
    <property type="entry name" value="Glucose-regulated metallo-peptidase M90, N-terminal domain"/>
    <property type="match status" value="1"/>
</dbReference>
<keyword evidence="2" id="KW-1185">Reference proteome</keyword>
<dbReference type="Proteomes" id="UP000663570">
    <property type="component" value="Chromosome"/>
</dbReference>
<name>A0ABX7M1T1_9RHOO</name>
<organism evidence="1 2">
    <name type="scientific">Niveibacterium microcysteis</name>
    <dbReference type="NCBI Taxonomy" id="2811415"/>
    <lineage>
        <taxon>Bacteria</taxon>
        <taxon>Pseudomonadati</taxon>
        <taxon>Pseudomonadota</taxon>
        <taxon>Betaproteobacteria</taxon>
        <taxon>Rhodocyclales</taxon>
        <taxon>Rhodocyclaceae</taxon>
        <taxon>Niveibacterium</taxon>
    </lineage>
</organism>
<sequence>MAFLLLAVLALGLAVWIGMWPSLVERRRSAVRARPFPDAWREILRWRVPYFRRLPADLQLQLKQHIQVFLDEKSFVGCGGLEINDVIRVTIAAQACLLLLNRPTDYYPGLHEILVYPAAFEVPTRQIDASGLVTEKREGRVGESWARGQVVLSWHDTVEGAAEHEDGHNVVLHEFAHQLDQETGSANGAPALPSRRRYREWSSVFNAAYAQLQARLGVGEPSVLRAYAATSPGEFFAVATEVFFELPATLQEEYPALYEQLARYYRLDPLSW</sequence>
<dbReference type="InterPro" id="IPR024079">
    <property type="entry name" value="MetalloPept_cat_dom_sf"/>
</dbReference>
<dbReference type="InterPro" id="IPR042252">
    <property type="entry name" value="MtfA_N"/>
</dbReference>
<dbReference type="PANTHER" id="PTHR30164:SF2">
    <property type="entry name" value="PROTEIN MTFA"/>
    <property type="match status" value="1"/>
</dbReference>